<dbReference type="RefSeq" id="WP_263827804.1">
    <property type="nucleotide sequence ID" value="NZ_JAOWLB010000003.1"/>
</dbReference>
<dbReference type="Gene3D" id="1.20.1050.10">
    <property type="match status" value="1"/>
</dbReference>
<dbReference type="InterPro" id="IPR036249">
    <property type="entry name" value="Thioredoxin-like_sf"/>
</dbReference>
<evidence type="ECO:0000259" key="1">
    <source>
        <dbReference type="PROSITE" id="PS50404"/>
    </source>
</evidence>
<dbReference type="InterPro" id="IPR036282">
    <property type="entry name" value="Glutathione-S-Trfase_C_sf"/>
</dbReference>
<protein>
    <submittedName>
        <fullName evidence="2">Glutathione S-transferase</fullName>
    </submittedName>
</protein>
<keyword evidence="3" id="KW-1185">Reference proteome</keyword>
<dbReference type="SUPFAM" id="SSF47616">
    <property type="entry name" value="GST C-terminal domain-like"/>
    <property type="match status" value="1"/>
</dbReference>
<dbReference type="PROSITE" id="PS50404">
    <property type="entry name" value="GST_NTER"/>
    <property type="match status" value="1"/>
</dbReference>
<dbReference type="CDD" id="cd03194">
    <property type="entry name" value="GST_C_3"/>
    <property type="match status" value="1"/>
</dbReference>
<proteinExistence type="predicted"/>
<gene>
    <name evidence="2" type="ORF">OE747_06565</name>
</gene>
<dbReference type="PANTHER" id="PTHR42673:SF4">
    <property type="entry name" value="MALEYLACETOACETATE ISOMERASE"/>
    <property type="match status" value="1"/>
</dbReference>
<dbReference type="EMBL" id="JAOWLB010000003">
    <property type="protein sequence ID" value="MCV2887995.1"/>
    <property type="molecule type" value="Genomic_DNA"/>
</dbReference>
<evidence type="ECO:0000313" key="3">
    <source>
        <dbReference type="Proteomes" id="UP001320899"/>
    </source>
</evidence>
<dbReference type="InterPro" id="IPR004045">
    <property type="entry name" value="Glutathione_S-Trfase_N"/>
</dbReference>
<feature type="domain" description="GST N-terminal" evidence="1">
    <location>
        <begin position="3"/>
        <end position="84"/>
    </location>
</feature>
<accession>A0ABT3AH28</accession>
<comment type="caution">
    <text evidence="2">The sequence shown here is derived from an EMBL/GenBank/DDBJ whole genome shotgun (WGS) entry which is preliminary data.</text>
</comment>
<evidence type="ECO:0000313" key="2">
    <source>
        <dbReference type="EMBL" id="MCV2887995.1"/>
    </source>
</evidence>
<sequence>MTYELFIGDRTFSSWSLRGWLMLEKFGIPFRTHMVGLYSGTMAQDLAQIAPARQVPALRTPEGVVVGQSLAMAETLAERHPDAGLWPSDPAQRATARWLCAEMVSSFTALRGQCPMQLLHCYVGFEPSEATRADLDRIETLWAHARAVSGAETGPLFGRYSLADVFYTPVAARIVGYGLPVSAASRAYCLELLSDTSVRQWRAMGATVTYDPVPYAMDLPTSPWPVGASGSARALATGPSVNAACPYSGKPVTHYLEMDGHVWGFCNPFCRDKTVADPGAWPKFIAMTEAG</sequence>
<dbReference type="SUPFAM" id="SSF52833">
    <property type="entry name" value="Thioredoxin-like"/>
    <property type="match status" value="1"/>
</dbReference>
<organism evidence="2 3">
    <name type="scientific">Ruegeria aquimaris</name>
    <dbReference type="NCBI Taxonomy" id="2984333"/>
    <lineage>
        <taxon>Bacteria</taxon>
        <taxon>Pseudomonadati</taxon>
        <taxon>Pseudomonadota</taxon>
        <taxon>Alphaproteobacteria</taxon>
        <taxon>Rhodobacterales</taxon>
        <taxon>Roseobacteraceae</taxon>
        <taxon>Ruegeria</taxon>
    </lineage>
</organism>
<dbReference type="Gene3D" id="3.40.30.10">
    <property type="entry name" value="Glutaredoxin"/>
    <property type="match status" value="1"/>
</dbReference>
<dbReference type="PANTHER" id="PTHR42673">
    <property type="entry name" value="MALEYLACETOACETATE ISOMERASE"/>
    <property type="match status" value="1"/>
</dbReference>
<reference evidence="2 3" key="1">
    <citation type="submission" date="2022-10" db="EMBL/GenBank/DDBJ databases">
        <title>Ruegeria sp. nov., isolated from ocean surface sediments.</title>
        <authorList>
            <person name="He W."/>
            <person name="Xue H.-P."/>
            <person name="Zhang D.-F."/>
        </authorList>
    </citation>
    <scope>NUCLEOTIDE SEQUENCE [LARGE SCALE GENOMIC DNA]</scope>
    <source>
        <strain evidence="2 3">XHP0148</strain>
    </source>
</reference>
<dbReference type="Proteomes" id="UP001320899">
    <property type="component" value="Unassembled WGS sequence"/>
</dbReference>
<name>A0ABT3AH28_9RHOB</name>
<dbReference type="Pfam" id="PF13409">
    <property type="entry name" value="GST_N_2"/>
    <property type="match status" value="1"/>
</dbReference>